<proteinExistence type="predicted"/>
<comment type="caution">
    <text evidence="1">The sequence shown here is derived from an EMBL/GenBank/DDBJ whole genome shotgun (WGS) entry which is preliminary data.</text>
</comment>
<protein>
    <recommendedName>
        <fullName evidence="3">Type II toxin-antitoxin system HicA family toxin</fullName>
    </recommendedName>
</protein>
<sequence>MSQKHQAMLRKIFAHPIATNLDWKKLAATLEHFGADVDTTTANRARIRLNGAELILSLPHHGHELTNKSDVTNLKHFLEEAGITP</sequence>
<evidence type="ECO:0008006" key="3">
    <source>
        <dbReference type="Google" id="ProtNLM"/>
    </source>
</evidence>
<evidence type="ECO:0000313" key="2">
    <source>
        <dbReference type="Proteomes" id="UP000664835"/>
    </source>
</evidence>
<gene>
    <name evidence="1" type="ORF">J3998_01390</name>
</gene>
<name>A0ABS3Q332_9GAMM</name>
<organism evidence="1 2">
    <name type="scientific">Thiomicrorhabdus marina</name>
    <dbReference type="NCBI Taxonomy" id="2818442"/>
    <lineage>
        <taxon>Bacteria</taxon>
        <taxon>Pseudomonadati</taxon>
        <taxon>Pseudomonadota</taxon>
        <taxon>Gammaproteobacteria</taxon>
        <taxon>Thiotrichales</taxon>
        <taxon>Piscirickettsiaceae</taxon>
        <taxon>Thiomicrorhabdus</taxon>
    </lineage>
</organism>
<dbReference type="EMBL" id="JAGETV010000002">
    <property type="protein sequence ID" value="MBO1926215.1"/>
    <property type="molecule type" value="Genomic_DNA"/>
</dbReference>
<evidence type="ECO:0000313" key="1">
    <source>
        <dbReference type="EMBL" id="MBO1926215.1"/>
    </source>
</evidence>
<accession>A0ABS3Q332</accession>
<keyword evidence="2" id="KW-1185">Reference proteome</keyword>
<reference evidence="1 2" key="1">
    <citation type="submission" date="2021-03" db="EMBL/GenBank/DDBJ databases">
        <title>Thiomicrorhabdus sp.nov.,novel sulfur-oxidizing bacteria isolated from coastal sediment.</title>
        <authorList>
            <person name="Liu X."/>
        </authorList>
    </citation>
    <scope>NUCLEOTIDE SEQUENCE [LARGE SCALE GENOMIC DNA]</scope>
    <source>
        <strain evidence="1 2">6S2-11</strain>
    </source>
</reference>
<dbReference type="Proteomes" id="UP000664835">
    <property type="component" value="Unassembled WGS sequence"/>
</dbReference>
<dbReference type="RefSeq" id="WP_208146732.1">
    <property type="nucleotide sequence ID" value="NZ_JAGETV010000002.1"/>
</dbReference>